<sequence length="354" mass="37522">MRDASNQSGEHDMTDSCRSLFQPSIQAGPLNSTRRRLLLALAAAPLSGALSLLPRRAFAAASTSVIEGRNLWLYPGWESLTDDATPACLKAVDLIHQATDKLTARGIHSVIVIAPLKARACPENLPDGTAMSAGVASRYAAIRAHGASLGLQIVDGDGAIAAVDASQEKYIRADYHWSGHSAEAVAARVAKRLMAAGPLKGTAGAGSRLGKWNEEVRYGDLAALLPPDRKKTVGKDHFIVRTVVASPDLVDGGPPVVQVVGNSMVQPYLGFPQKLSNAIDRPVGLTWTFGDTGPWKTLLNYVEAPAFKANPPQAIVWQFNEGQMMNLPSAGGQWDAASVMADDAFLARLTKAIA</sequence>
<organism evidence="8 9">
    <name type="scientific">Paraburkholderia madseniana</name>
    <dbReference type="NCBI Taxonomy" id="2599607"/>
    <lineage>
        <taxon>Bacteria</taxon>
        <taxon>Pseudomonadati</taxon>
        <taxon>Pseudomonadota</taxon>
        <taxon>Betaproteobacteria</taxon>
        <taxon>Burkholderiales</taxon>
        <taxon>Burkholderiaceae</taxon>
        <taxon>Paraburkholderia</taxon>
    </lineage>
</organism>
<dbReference type="GO" id="GO:0042597">
    <property type="term" value="C:periplasmic space"/>
    <property type="evidence" value="ECO:0007669"/>
    <property type="project" value="UniProtKB-SubCell"/>
</dbReference>
<keyword evidence="3" id="KW-0808">Transferase</keyword>
<keyword evidence="4" id="KW-0732">Signal</keyword>
<dbReference type="OrthoDB" id="6790279at2"/>
<gene>
    <name evidence="8" type="ORF">FSO04_26895</name>
</gene>
<name>A0A6N6W9H6_9BURK</name>
<evidence type="ECO:0000259" key="7">
    <source>
        <dbReference type="Pfam" id="PF16822"/>
    </source>
</evidence>
<dbReference type="EMBL" id="VOSW01000056">
    <property type="protein sequence ID" value="KAE8756841.1"/>
    <property type="molecule type" value="Genomic_DNA"/>
</dbReference>
<evidence type="ECO:0000256" key="2">
    <source>
        <dbReference type="ARBA" id="ARBA00005182"/>
    </source>
</evidence>
<dbReference type="InterPro" id="IPR031811">
    <property type="entry name" value="ALGX/ALGJ_SGNH-like"/>
</dbReference>
<evidence type="ECO:0000256" key="5">
    <source>
        <dbReference type="ARBA" id="ARBA00022764"/>
    </source>
</evidence>
<accession>A0A6N6W9H6</accession>
<comment type="subcellular location">
    <subcellularLocation>
        <location evidence="1">Periplasm</location>
    </subcellularLocation>
</comment>
<proteinExistence type="predicted"/>
<keyword evidence="6" id="KW-0016">Alginate biosynthesis</keyword>
<comment type="pathway">
    <text evidence="2">Glycan biosynthesis; alginate biosynthesis.</text>
</comment>
<evidence type="ECO:0000256" key="6">
    <source>
        <dbReference type="ARBA" id="ARBA00022841"/>
    </source>
</evidence>
<reference evidence="8 9" key="1">
    <citation type="journal article" date="2020" name="Int. J. Syst. Evol. Microbiol.">
        <title>Paraburkholderia madseniana sp. nov., a phenolic acid-degrading bacterium isolated from acidic forest soil.</title>
        <authorList>
            <person name="Wilhelm R.C."/>
            <person name="Murphy S.J.L."/>
            <person name="Feriancek N.M."/>
            <person name="Karasz D.C."/>
            <person name="DeRito C.M."/>
            <person name="Newman J.D."/>
            <person name="Buckley D.H."/>
        </authorList>
    </citation>
    <scope>NUCLEOTIDE SEQUENCE [LARGE SCALE GENOMIC DNA]</scope>
    <source>
        <strain evidence="8 9">RP11</strain>
    </source>
</reference>
<dbReference type="GO" id="GO:0042121">
    <property type="term" value="P:alginic acid biosynthetic process"/>
    <property type="evidence" value="ECO:0007669"/>
    <property type="project" value="UniProtKB-UniPathway"/>
</dbReference>
<evidence type="ECO:0000256" key="1">
    <source>
        <dbReference type="ARBA" id="ARBA00004418"/>
    </source>
</evidence>
<dbReference type="PROSITE" id="PS51318">
    <property type="entry name" value="TAT"/>
    <property type="match status" value="1"/>
</dbReference>
<comment type="caution">
    <text evidence="8">The sequence shown here is derived from an EMBL/GenBank/DDBJ whole genome shotgun (WGS) entry which is preliminary data.</text>
</comment>
<feature type="domain" description="AlgX/AlgJ SGNH hydrolase-like" evidence="7">
    <location>
        <begin position="65"/>
        <end position="321"/>
    </location>
</feature>
<dbReference type="UniPathway" id="UPA00286"/>
<evidence type="ECO:0000313" key="9">
    <source>
        <dbReference type="Proteomes" id="UP000463700"/>
    </source>
</evidence>
<dbReference type="Pfam" id="PF16822">
    <property type="entry name" value="ALGX"/>
    <property type="match status" value="1"/>
</dbReference>
<evidence type="ECO:0000256" key="3">
    <source>
        <dbReference type="ARBA" id="ARBA00022679"/>
    </source>
</evidence>
<evidence type="ECO:0000313" key="8">
    <source>
        <dbReference type="EMBL" id="KAE8756841.1"/>
    </source>
</evidence>
<evidence type="ECO:0000256" key="4">
    <source>
        <dbReference type="ARBA" id="ARBA00022729"/>
    </source>
</evidence>
<keyword evidence="5" id="KW-0574">Periplasm</keyword>
<dbReference type="Proteomes" id="UP000463700">
    <property type="component" value="Unassembled WGS sequence"/>
</dbReference>
<dbReference type="GO" id="GO:0016740">
    <property type="term" value="F:transferase activity"/>
    <property type="evidence" value="ECO:0007669"/>
    <property type="project" value="UniProtKB-KW"/>
</dbReference>
<dbReference type="AlphaFoldDB" id="A0A6N6W9H6"/>
<dbReference type="InterPro" id="IPR006311">
    <property type="entry name" value="TAT_signal"/>
</dbReference>
<protein>
    <submittedName>
        <fullName evidence="8">Twin-arginine translocation pathway signal</fullName>
    </submittedName>
</protein>